<protein>
    <submittedName>
        <fullName evidence="2">Uncharacterized protein</fullName>
    </submittedName>
</protein>
<evidence type="ECO:0000313" key="2">
    <source>
        <dbReference type="EMBL" id="KAL1522679.1"/>
    </source>
</evidence>
<comment type="caution">
    <text evidence="2">The sequence shown here is derived from an EMBL/GenBank/DDBJ whole genome shotgun (WGS) entry which is preliminary data.</text>
</comment>
<reference evidence="2 3" key="1">
    <citation type="journal article" date="2024" name="Science">
        <title>Giant polyketide synthase enzymes in the biosynthesis of giant marine polyether toxins.</title>
        <authorList>
            <person name="Fallon T.R."/>
            <person name="Shende V.V."/>
            <person name="Wierzbicki I.H."/>
            <person name="Pendleton A.L."/>
            <person name="Watervoot N.F."/>
            <person name="Auber R.P."/>
            <person name="Gonzalez D.J."/>
            <person name="Wisecaver J.H."/>
            <person name="Moore B.S."/>
        </authorList>
    </citation>
    <scope>NUCLEOTIDE SEQUENCE [LARGE SCALE GENOMIC DNA]</scope>
    <source>
        <strain evidence="2 3">12B1</strain>
    </source>
</reference>
<evidence type="ECO:0000313" key="3">
    <source>
        <dbReference type="Proteomes" id="UP001515480"/>
    </source>
</evidence>
<dbReference type="AlphaFoldDB" id="A0AB34JM87"/>
<name>A0AB34JM87_PRYPA</name>
<keyword evidence="3" id="KW-1185">Reference proteome</keyword>
<dbReference type="EMBL" id="JBGBPQ010000006">
    <property type="protein sequence ID" value="KAL1522679.1"/>
    <property type="molecule type" value="Genomic_DNA"/>
</dbReference>
<evidence type="ECO:0000256" key="1">
    <source>
        <dbReference type="SAM" id="MobiDB-lite"/>
    </source>
</evidence>
<dbReference type="Proteomes" id="UP001515480">
    <property type="component" value="Unassembled WGS sequence"/>
</dbReference>
<accession>A0AB34JM87</accession>
<feature type="region of interest" description="Disordered" evidence="1">
    <location>
        <begin position="403"/>
        <end position="435"/>
    </location>
</feature>
<feature type="compositionally biased region" description="Low complexity" evidence="1">
    <location>
        <begin position="415"/>
        <end position="425"/>
    </location>
</feature>
<gene>
    <name evidence="2" type="ORF">AB1Y20_017657</name>
</gene>
<organism evidence="2 3">
    <name type="scientific">Prymnesium parvum</name>
    <name type="common">Toxic golden alga</name>
    <dbReference type="NCBI Taxonomy" id="97485"/>
    <lineage>
        <taxon>Eukaryota</taxon>
        <taxon>Haptista</taxon>
        <taxon>Haptophyta</taxon>
        <taxon>Prymnesiophyceae</taxon>
        <taxon>Prymnesiales</taxon>
        <taxon>Prymnesiaceae</taxon>
        <taxon>Prymnesium</taxon>
    </lineage>
</organism>
<sequence length="867" mass="97113">MASPIRRANNLSGTQRYEVGATATPSYRPRKLYSRLLESGSAPSLPKLPAPFPARETEEQMIREAAQFRLGEWIGKHDAEKMRCASSAMAAEVKLRQALNFTENEDPANLPNKFRLATVWKCYDDLAVLCGLQFSGLFDTIRAELLRAVYVDGWERLQHGAMGTNAYARCMTYFDALQEQTMRMRALQKAHSHWQQEQMQSMDSLESRRQQLYEGIESVRASIQQLIVKTELESEKKVINMLHLATEYGEILSTGDNFSEKELLLDGLVTLLPELRMMVEDLRKQQTSALHQLDRETQLVSMFHSLTQPQKLQVTELQFLAITSNDEEPLAVEWPGLLASKLLRILLEEKVPSFRVVDVLSKLLNGMPQDVQLQVLDVVSSSLDLEMQCRLIERVARTCWASQEADPPSERRRSSSSARPSASAPQNSVEERSWPRSPVLSTTLLTASPEQRFQAVIAEFGPHGSLVNERSRFVHALGASDEEVRRLRKLLHDTSEQLAAVAKEKEQAAVARTSRASLTRSASRMSIGKAPTLQTSTLDHPKLQRQRTSGVDHVRLTRQQSSGRVLGMGGGAEGYLSLDEIRELIGELYDSRIKDIMANEKTTGPDQAHKNAQYGELRCDFSRFAYEKFVRDLGLRSLAAQKHRTMIHSLAFHSKHGHPTALLMCHRLCGVGTPAPPMTPPEEIFFWKVLKSVLQHSSTSMERLLGDDRALVTLGVCIRTANALMPDGDAGTKLLQRLKKLSFTDGSHDAENPHQKVLPASAEARISLEEVLPVFGLAWEELSMHEDQKLRSAFIEVQPPCGAITFQAFTDLVRMTLGQSIDDSKILAMFETALDISNSLLDEVSDVMLVQGFVYACHLHGVVRVKV</sequence>
<proteinExistence type="predicted"/>